<dbReference type="SUPFAM" id="SSF52374">
    <property type="entry name" value="Nucleotidylyl transferase"/>
    <property type="match status" value="1"/>
</dbReference>
<evidence type="ECO:0000259" key="8">
    <source>
        <dbReference type="Pfam" id="PF08264"/>
    </source>
</evidence>
<keyword evidence="3" id="KW-0067">ATP-binding</keyword>
<protein>
    <submittedName>
        <fullName evidence="9">Isoleucyl-tRNA synthetase</fullName>
        <ecNumber evidence="9">6.1.1.5</ecNumber>
    </submittedName>
</protein>
<dbReference type="CDD" id="cd07961">
    <property type="entry name" value="Anticodon_Ia_Ile_ABEc"/>
    <property type="match status" value="1"/>
</dbReference>
<evidence type="ECO:0000259" key="7">
    <source>
        <dbReference type="Pfam" id="PF00133"/>
    </source>
</evidence>
<evidence type="ECO:0000256" key="3">
    <source>
        <dbReference type="ARBA" id="ARBA00022840"/>
    </source>
</evidence>
<dbReference type="InterPro" id="IPR002300">
    <property type="entry name" value="aa-tRNA-synth_Ia"/>
</dbReference>
<dbReference type="AlphaFoldDB" id="A0A655AK21"/>
<dbReference type="Pfam" id="PF19302">
    <property type="entry name" value="DUF5915"/>
    <property type="match status" value="1"/>
</dbReference>
<dbReference type="GO" id="GO:0005524">
    <property type="term" value="F:ATP binding"/>
    <property type="evidence" value="ECO:0007669"/>
    <property type="project" value="UniProtKB-KW"/>
</dbReference>
<dbReference type="PANTHER" id="PTHR42780">
    <property type="entry name" value="SOLEUCYL-TRNA SYNTHETASE"/>
    <property type="match status" value="1"/>
</dbReference>
<dbReference type="EC" id="6.1.1.5" evidence="9"/>
<dbReference type="InterPro" id="IPR013155">
    <property type="entry name" value="M/V/L/I-tRNA-synth_anticd-bd"/>
</dbReference>
<keyword evidence="5 9" id="KW-0030">Aminoacyl-tRNA synthetase</keyword>
<evidence type="ECO:0000313" key="9">
    <source>
        <dbReference type="EMBL" id="CKT13841.1"/>
    </source>
</evidence>
<keyword evidence="2" id="KW-0547">Nucleotide-binding</keyword>
<proteinExistence type="predicted"/>
<evidence type="ECO:0000256" key="1">
    <source>
        <dbReference type="ARBA" id="ARBA00022598"/>
    </source>
</evidence>
<evidence type="ECO:0000313" key="10">
    <source>
        <dbReference type="Proteomes" id="UP000048948"/>
    </source>
</evidence>
<reference evidence="9 10" key="1">
    <citation type="submission" date="2015-03" db="EMBL/GenBank/DDBJ databases">
        <authorList>
            <consortium name="Pathogen Informatics"/>
        </authorList>
    </citation>
    <scope>NUCLEOTIDE SEQUENCE [LARGE SCALE GENOMIC DNA]</scope>
    <source>
        <strain evidence="9 10">Bir 172</strain>
    </source>
</reference>
<evidence type="ECO:0000256" key="5">
    <source>
        <dbReference type="ARBA" id="ARBA00023146"/>
    </source>
</evidence>
<dbReference type="PANTHER" id="PTHR42780:SF1">
    <property type="entry name" value="ISOLEUCINE--TRNA LIGASE, CYTOPLASMIC"/>
    <property type="match status" value="1"/>
</dbReference>
<keyword evidence="4" id="KW-0648">Protein biosynthesis</keyword>
<dbReference type="InterPro" id="IPR033709">
    <property type="entry name" value="Anticodon_Ile_ABEc"/>
</dbReference>
<dbReference type="Gene3D" id="3.40.50.620">
    <property type="entry name" value="HUPs"/>
    <property type="match status" value="1"/>
</dbReference>
<gene>
    <name evidence="9" type="primary">ileS</name>
    <name evidence="9" type="ORF">ERS027646_03043</name>
</gene>
<keyword evidence="1 9" id="KW-0436">Ligase</keyword>
<feature type="domain" description="Methionyl/Valyl/Leucyl/Isoleucyl-tRNA synthetase anticodon-binding" evidence="8">
    <location>
        <begin position="166"/>
        <end position="306"/>
    </location>
</feature>
<dbReference type="InterPro" id="IPR023586">
    <property type="entry name" value="Ile-tRNA-ligase_type2"/>
</dbReference>
<dbReference type="SUPFAM" id="SSF47323">
    <property type="entry name" value="Anticodon-binding domain of a subclass of class I aminoacyl-tRNA synthetases"/>
    <property type="match status" value="2"/>
</dbReference>
<organism evidence="9 10">
    <name type="scientific">Mycobacterium tuberculosis</name>
    <dbReference type="NCBI Taxonomy" id="1773"/>
    <lineage>
        <taxon>Bacteria</taxon>
        <taxon>Bacillati</taxon>
        <taxon>Actinomycetota</taxon>
        <taxon>Actinomycetes</taxon>
        <taxon>Mycobacteriales</taxon>
        <taxon>Mycobacteriaceae</taxon>
        <taxon>Mycobacterium</taxon>
        <taxon>Mycobacterium tuberculosis complex</taxon>
    </lineage>
</organism>
<name>A0A655AK21_MYCTX</name>
<dbReference type="Proteomes" id="UP000048948">
    <property type="component" value="Unassembled WGS sequence"/>
</dbReference>
<dbReference type="InterPro" id="IPR014729">
    <property type="entry name" value="Rossmann-like_a/b/a_fold"/>
</dbReference>
<evidence type="ECO:0000256" key="4">
    <source>
        <dbReference type="ARBA" id="ARBA00022917"/>
    </source>
</evidence>
<sequence length="506" mass="56402">MRRIPDVLDVWFDSGSMPYAQVHYPFENLDWFQGHYPGDFIVEYIGQTRGWFYTLHVLATALFDRPAFKTCVAHGIVLGFDGQKMSKSLRNYPDVTEVFDRDGSDAMRWFLMASPILRGGNLIVTEQGIRDGVRQVLLPLWNTYSFLALYAPKVGTWRVDSVHVLDRYILAKLAVLRDDLSESMEVYDIPGACEHLRQFTEALTNWYVRRSRSRFWAEDADAIDTLHTVLEVTTRLAAPLLPLITEIIWRGLTRERSVHLTDWPAPDLLPSDADLVAAMDQVRDVCSAASSLRKAKKLRVRLPLPKLIVAVENPQLLRPFVDLIGDELNVKQVELTDAIDTYGRFELTVNARVAGPRLGKDVQAAIKAVKAGDGVINPDGTLLAGPAVLTPDEYNSRLVAADPESTAALPDGAGLVVLDGTVTAELEAEGWAKDRIRELQELRKSTGLDVSDRIRVVMSVPAEREDWARTHRDLIAGEILATDFEFADLADGVAIGDGVRVSIEKT</sequence>
<dbReference type="GO" id="GO:0006428">
    <property type="term" value="P:isoleucyl-tRNA aminoacylation"/>
    <property type="evidence" value="ECO:0007669"/>
    <property type="project" value="TreeGrafter"/>
</dbReference>
<dbReference type="Pfam" id="PF08264">
    <property type="entry name" value="Anticodon_1"/>
    <property type="match status" value="1"/>
</dbReference>
<evidence type="ECO:0000256" key="2">
    <source>
        <dbReference type="ARBA" id="ARBA00022741"/>
    </source>
</evidence>
<dbReference type="InterPro" id="IPR009080">
    <property type="entry name" value="tRNAsynth_Ia_anticodon-bd"/>
</dbReference>
<dbReference type="EMBL" id="CNGE01000647">
    <property type="protein sequence ID" value="CKT13841.1"/>
    <property type="molecule type" value="Genomic_DNA"/>
</dbReference>
<comment type="catalytic activity">
    <reaction evidence="6">
        <text>tRNA(Ile) + L-isoleucine + ATP = L-isoleucyl-tRNA(Ile) + AMP + diphosphate</text>
        <dbReference type="Rhea" id="RHEA:11060"/>
        <dbReference type="Rhea" id="RHEA-COMP:9666"/>
        <dbReference type="Rhea" id="RHEA-COMP:9695"/>
        <dbReference type="ChEBI" id="CHEBI:30616"/>
        <dbReference type="ChEBI" id="CHEBI:33019"/>
        <dbReference type="ChEBI" id="CHEBI:58045"/>
        <dbReference type="ChEBI" id="CHEBI:78442"/>
        <dbReference type="ChEBI" id="CHEBI:78528"/>
        <dbReference type="ChEBI" id="CHEBI:456215"/>
        <dbReference type="EC" id="6.1.1.5"/>
    </reaction>
</comment>
<feature type="domain" description="Aminoacyl-tRNA synthetase class Ia" evidence="7">
    <location>
        <begin position="2"/>
        <end position="118"/>
    </location>
</feature>
<dbReference type="Pfam" id="PF00133">
    <property type="entry name" value="tRNA-synt_1"/>
    <property type="match status" value="1"/>
</dbReference>
<evidence type="ECO:0000256" key="6">
    <source>
        <dbReference type="ARBA" id="ARBA00048359"/>
    </source>
</evidence>
<accession>A0A655AK21</accession>
<dbReference type="GO" id="GO:0004822">
    <property type="term" value="F:isoleucine-tRNA ligase activity"/>
    <property type="evidence" value="ECO:0007669"/>
    <property type="project" value="UniProtKB-EC"/>
</dbReference>
<dbReference type="GO" id="GO:0000049">
    <property type="term" value="F:tRNA binding"/>
    <property type="evidence" value="ECO:0007669"/>
    <property type="project" value="InterPro"/>
</dbReference>
<dbReference type="Gene3D" id="1.10.730.10">
    <property type="entry name" value="Isoleucyl-tRNA Synthetase, Domain 1"/>
    <property type="match status" value="1"/>
</dbReference>